<keyword evidence="8" id="KW-0238">DNA-binding</keyword>
<organism evidence="14">
    <name type="scientific">marine metagenome</name>
    <dbReference type="NCBI Taxonomy" id="408172"/>
    <lineage>
        <taxon>unclassified sequences</taxon>
        <taxon>metagenomes</taxon>
        <taxon>ecological metagenomes</taxon>
    </lineage>
</organism>
<dbReference type="GO" id="GO:0045892">
    <property type="term" value="P:negative regulation of DNA-templated transcription"/>
    <property type="evidence" value="ECO:0007669"/>
    <property type="project" value="InterPro"/>
</dbReference>
<dbReference type="CDD" id="cd06529">
    <property type="entry name" value="S24_LexA-like"/>
    <property type="match status" value="1"/>
</dbReference>
<dbReference type="InterPro" id="IPR006197">
    <property type="entry name" value="Peptidase_S24_LexA"/>
</dbReference>
<feature type="domain" description="LexA repressor DNA-binding" evidence="13">
    <location>
        <begin position="11"/>
        <end position="66"/>
    </location>
</feature>
<keyword evidence="9" id="KW-0804">Transcription</keyword>
<dbReference type="Pfam" id="PF01726">
    <property type="entry name" value="LexA_DNA_bind"/>
    <property type="match status" value="1"/>
</dbReference>
<dbReference type="AlphaFoldDB" id="A0A381TK40"/>
<keyword evidence="3" id="KW-0235">DNA replication</keyword>
<dbReference type="GO" id="GO:0003677">
    <property type="term" value="F:DNA binding"/>
    <property type="evidence" value="ECO:0007669"/>
    <property type="project" value="UniProtKB-KW"/>
</dbReference>
<dbReference type="GO" id="GO:0006260">
    <property type="term" value="P:DNA replication"/>
    <property type="evidence" value="ECO:0007669"/>
    <property type="project" value="UniProtKB-KW"/>
</dbReference>
<keyword evidence="11" id="KW-0742">SOS response</keyword>
<evidence type="ECO:0000256" key="7">
    <source>
        <dbReference type="ARBA" id="ARBA00023015"/>
    </source>
</evidence>
<dbReference type="GO" id="GO:0006508">
    <property type="term" value="P:proteolysis"/>
    <property type="evidence" value="ECO:0007669"/>
    <property type="project" value="InterPro"/>
</dbReference>
<evidence type="ECO:0000256" key="1">
    <source>
        <dbReference type="ARBA" id="ARBA00007484"/>
    </source>
</evidence>
<dbReference type="Pfam" id="PF00717">
    <property type="entry name" value="Peptidase_S24"/>
    <property type="match status" value="1"/>
</dbReference>
<evidence type="ECO:0000256" key="4">
    <source>
        <dbReference type="ARBA" id="ARBA00022763"/>
    </source>
</evidence>
<dbReference type="InterPro" id="IPR006200">
    <property type="entry name" value="LexA"/>
</dbReference>
<feature type="domain" description="Peptidase S24/S26A/S26B/S26C" evidence="12">
    <location>
        <begin position="83"/>
        <end position="195"/>
    </location>
</feature>
<evidence type="ECO:0000256" key="2">
    <source>
        <dbReference type="ARBA" id="ARBA00022491"/>
    </source>
</evidence>
<dbReference type="PANTHER" id="PTHR33516:SF2">
    <property type="entry name" value="LEXA REPRESSOR-RELATED"/>
    <property type="match status" value="1"/>
</dbReference>
<keyword evidence="2" id="KW-0678">Repressor</keyword>
<dbReference type="Gene3D" id="2.10.109.10">
    <property type="entry name" value="Umud Fragment, subunit A"/>
    <property type="match status" value="1"/>
</dbReference>
<dbReference type="InterPro" id="IPR036390">
    <property type="entry name" value="WH_DNA-bd_sf"/>
</dbReference>
<comment type="similarity">
    <text evidence="1">Belongs to the peptidase S24 family.</text>
</comment>
<sequence>VNHSLQGQTRERVFQFVHDRLLAGNPPTVREVQQVFGFRTPQTARYHLEKLVANGRLVAARGKARGYRLLESFKPPSPIHWAPLLGRVQAGPLTTATENLEGYVPVSTAAPSDHLFALRVQGESMIGAGILPGDVVIVRRQSTADSGAVVVALVGDEATVKRLRLRHGQVELHPENPTFAPILPDRDITLLGKVIEVRRTVD</sequence>
<dbReference type="SUPFAM" id="SSF46785">
    <property type="entry name" value="Winged helix' DNA-binding domain"/>
    <property type="match status" value="1"/>
</dbReference>
<keyword evidence="6" id="KW-0068">Autocatalytic cleavage</keyword>
<evidence type="ECO:0000259" key="13">
    <source>
        <dbReference type="Pfam" id="PF01726"/>
    </source>
</evidence>
<dbReference type="InterPro" id="IPR015927">
    <property type="entry name" value="Peptidase_S24_S26A/B/C"/>
</dbReference>
<evidence type="ECO:0000256" key="10">
    <source>
        <dbReference type="ARBA" id="ARBA00023204"/>
    </source>
</evidence>
<keyword evidence="7" id="KW-0805">Transcription regulation</keyword>
<proteinExistence type="inferred from homology"/>
<evidence type="ECO:0000256" key="3">
    <source>
        <dbReference type="ARBA" id="ARBA00022705"/>
    </source>
</evidence>
<dbReference type="PRINTS" id="PR00726">
    <property type="entry name" value="LEXASERPTASE"/>
</dbReference>
<dbReference type="EMBL" id="UINC01004652">
    <property type="protein sequence ID" value="SVA15891.1"/>
    <property type="molecule type" value="Genomic_DNA"/>
</dbReference>
<keyword evidence="5" id="KW-0378">Hydrolase</keyword>
<evidence type="ECO:0000256" key="8">
    <source>
        <dbReference type="ARBA" id="ARBA00023125"/>
    </source>
</evidence>
<accession>A0A381TK40</accession>
<protein>
    <recommendedName>
        <fullName evidence="15">Repressor LexA</fullName>
    </recommendedName>
</protein>
<dbReference type="InterPro" id="IPR050077">
    <property type="entry name" value="LexA_repressor"/>
</dbReference>
<evidence type="ECO:0000259" key="12">
    <source>
        <dbReference type="Pfam" id="PF00717"/>
    </source>
</evidence>
<dbReference type="InterPro" id="IPR039418">
    <property type="entry name" value="LexA-like"/>
</dbReference>
<dbReference type="InterPro" id="IPR006199">
    <property type="entry name" value="LexA_DNA-bd_dom"/>
</dbReference>
<evidence type="ECO:0000256" key="5">
    <source>
        <dbReference type="ARBA" id="ARBA00022801"/>
    </source>
</evidence>
<name>A0A381TK40_9ZZZZ</name>
<dbReference type="GO" id="GO:0004252">
    <property type="term" value="F:serine-type endopeptidase activity"/>
    <property type="evidence" value="ECO:0007669"/>
    <property type="project" value="InterPro"/>
</dbReference>
<dbReference type="GO" id="GO:0006281">
    <property type="term" value="P:DNA repair"/>
    <property type="evidence" value="ECO:0007669"/>
    <property type="project" value="UniProtKB-KW"/>
</dbReference>
<evidence type="ECO:0000256" key="9">
    <source>
        <dbReference type="ARBA" id="ARBA00023163"/>
    </source>
</evidence>
<dbReference type="InterPro" id="IPR036286">
    <property type="entry name" value="LexA/Signal_pep-like_sf"/>
</dbReference>
<dbReference type="PANTHER" id="PTHR33516">
    <property type="entry name" value="LEXA REPRESSOR"/>
    <property type="match status" value="1"/>
</dbReference>
<feature type="non-terminal residue" evidence="14">
    <location>
        <position position="1"/>
    </location>
</feature>
<dbReference type="Gene3D" id="1.10.10.10">
    <property type="entry name" value="Winged helix-like DNA-binding domain superfamily/Winged helix DNA-binding domain"/>
    <property type="match status" value="1"/>
</dbReference>
<keyword evidence="10" id="KW-0234">DNA repair</keyword>
<evidence type="ECO:0008006" key="15">
    <source>
        <dbReference type="Google" id="ProtNLM"/>
    </source>
</evidence>
<dbReference type="GO" id="GO:0009432">
    <property type="term" value="P:SOS response"/>
    <property type="evidence" value="ECO:0007669"/>
    <property type="project" value="UniProtKB-KW"/>
</dbReference>
<reference evidence="14" key="1">
    <citation type="submission" date="2018-05" db="EMBL/GenBank/DDBJ databases">
        <authorList>
            <person name="Lanie J.A."/>
            <person name="Ng W.-L."/>
            <person name="Kazmierczak K.M."/>
            <person name="Andrzejewski T.M."/>
            <person name="Davidsen T.M."/>
            <person name="Wayne K.J."/>
            <person name="Tettelin H."/>
            <person name="Glass J.I."/>
            <person name="Rusch D."/>
            <person name="Podicherti R."/>
            <person name="Tsui H.-C.T."/>
            <person name="Winkler M.E."/>
        </authorList>
    </citation>
    <scope>NUCLEOTIDE SEQUENCE</scope>
</reference>
<evidence type="ECO:0000256" key="11">
    <source>
        <dbReference type="ARBA" id="ARBA00023236"/>
    </source>
</evidence>
<gene>
    <name evidence="14" type="ORF">METZ01_LOCUS68745</name>
</gene>
<keyword evidence="4" id="KW-0227">DNA damage</keyword>
<dbReference type="SUPFAM" id="SSF51306">
    <property type="entry name" value="LexA/Signal peptidase"/>
    <property type="match status" value="1"/>
</dbReference>
<evidence type="ECO:0000256" key="6">
    <source>
        <dbReference type="ARBA" id="ARBA00022813"/>
    </source>
</evidence>
<dbReference type="InterPro" id="IPR036388">
    <property type="entry name" value="WH-like_DNA-bd_sf"/>
</dbReference>
<evidence type="ECO:0000313" key="14">
    <source>
        <dbReference type="EMBL" id="SVA15891.1"/>
    </source>
</evidence>
<dbReference type="NCBIfam" id="TIGR00498">
    <property type="entry name" value="lexA"/>
    <property type="match status" value="1"/>
</dbReference>